<accession>A0A0H3AZN8</accession>
<name>A0A0H3AZN8_YERPY</name>
<dbReference type="Pfam" id="PF03811">
    <property type="entry name" value="Zn_ribbon_InsA"/>
    <property type="match status" value="1"/>
</dbReference>
<dbReference type="InterPro" id="IPR003220">
    <property type="entry name" value="InsA_N_dom_Znf"/>
</dbReference>
<sequence>MAKIDEKCPFCERKDLVKKHGYGKSGHQRYRCPHAKKLSPRNVTTLPLDNLQI</sequence>
<gene>
    <name evidence="2" type="ordered locus">YPK_1316</name>
</gene>
<protein>
    <submittedName>
        <fullName evidence="2">Insertion element protein</fullName>
    </submittedName>
</protein>
<proteinExistence type="predicted"/>
<evidence type="ECO:0000259" key="1">
    <source>
        <dbReference type="Pfam" id="PF03811"/>
    </source>
</evidence>
<dbReference type="AlphaFoldDB" id="A0A0H3AZN8"/>
<dbReference type="GO" id="GO:0006313">
    <property type="term" value="P:DNA transposition"/>
    <property type="evidence" value="ECO:0007669"/>
    <property type="project" value="InterPro"/>
</dbReference>
<feature type="domain" description="InsA N-terminal zinc ribbon" evidence="1">
    <location>
        <begin position="1"/>
        <end position="35"/>
    </location>
</feature>
<reference evidence="2" key="1">
    <citation type="submission" date="2008-02" db="EMBL/GenBank/DDBJ databases">
        <title>Complete sequence of Yersinia pseudotuberculosis YPIII.</title>
        <authorList>
            <consortium name="US DOE Joint Genome Institute"/>
            <person name="Challacombe J.F."/>
            <person name="Bruce D."/>
            <person name="Detter J.C."/>
            <person name="Green L."/>
            <person name="Land M."/>
            <person name="Munk C."/>
            <person name="Lindler L.E."/>
            <person name="Nikolich M.P."/>
            <person name="Brettin T."/>
        </authorList>
    </citation>
    <scope>NUCLEOTIDE SEQUENCE</scope>
    <source>
        <strain evidence="2">YPIII</strain>
    </source>
</reference>
<evidence type="ECO:0000313" key="2">
    <source>
        <dbReference type="EMBL" id="ACA67612.1"/>
    </source>
</evidence>
<organism evidence="2">
    <name type="scientific">Yersinia pseudotuberculosis serotype O:3 (strain YPIII)</name>
    <dbReference type="NCBI Taxonomy" id="502800"/>
    <lineage>
        <taxon>Bacteria</taxon>
        <taxon>Pseudomonadati</taxon>
        <taxon>Pseudomonadota</taxon>
        <taxon>Gammaproteobacteria</taxon>
        <taxon>Enterobacterales</taxon>
        <taxon>Yersiniaceae</taxon>
        <taxon>Yersinia</taxon>
    </lineage>
</organism>
<dbReference type="KEGG" id="ypy:YPK_1316"/>
<dbReference type="EMBL" id="CP000950">
    <property type="protein sequence ID" value="ACA67612.1"/>
    <property type="molecule type" value="Genomic_DNA"/>
</dbReference>